<feature type="transmembrane region" description="Helical" evidence="12">
    <location>
        <begin position="422"/>
        <end position="447"/>
    </location>
</feature>
<comment type="similarity">
    <text evidence="2 10">Belongs to the membrane-bound acyltransferase family. Sterol o-acyltransferase subfamily.</text>
</comment>
<feature type="transmembrane region" description="Helical" evidence="12">
    <location>
        <begin position="132"/>
        <end position="152"/>
    </location>
</feature>
<evidence type="ECO:0000256" key="4">
    <source>
        <dbReference type="ARBA" id="ARBA00022692"/>
    </source>
</evidence>
<evidence type="ECO:0000256" key="8">
    <source>
        <dbReference type="ARBA" id="ARBA00023315"/>
    </source>
</evidence>
<evidence type="ECO:0000256" key="3">
    <source>
        <dbReference type="ARBA" id="ARBA00022679"/>
    </source>
</evidence>
<dbReference type="InterPro" id="IPR004299">
    <property type="entry name" value="MBOAT_fam"/>
</dbReference>
<keyword evidence="5 10" id="KW-0256">Endoplasmic reticulum</keyword>
<evidence type="ECO:0000313" key="13">
    <source>
        <dbReference type="EMBL" id="SGZ47211.1"/>
    </source>
</evidence>
<accession>A0A1L0B9Y3</accession>
<protein>
    <recommendedName>
        <fullName evidence="10">O-acyltransferase</fullName>
    </recommendedName>
</protein>
<feature type="transmembrane region" description="Helical" evidence="12">
    <location>
        <begin position="183"/>
        <end position="204"/>
    </location>
</feature>
<feature type="transmembrane region" description="Helical" evidence="12">
    <location>
        <begin position="560"/>
        <end position="583"/>
    </location>
</feature>
<dbReference type="OrthoDB" id="10039049at2759"/>
<keyword evidence="14" id="KW-1185">Reference proteome</keyword>
<evidence type="ECO:0000313" key="14">
    <source>
        <dbReference type="Proteomes" id="UP000182334"/>
    </source>
</evidence>
<dbReference type="Pfam" id="PF03062">
    <property type="entry name" value="MBOAT"/>
    <property type="match status" value="1"/>
</dbReference>
<dbReference type="STRING" id="45354.A0A1L0B9Y3"/>
<feature type="transmembrane region" description="Helical" evidence="12">
    <location>
        <begin position="210"/>
        <end position="230"/>
    </location>
</feature>
<reference evidence="13 14" key="1">
    <citation type="submission" date="2016-10" db="EMBL/GenBank/DDBJ databases">
        <authorList>
            <person name="de Groot N.N."/>
        </authorList>
    </citation>
    <scope>NUCLEOTIDE SEQUENCE [LARGE SCALE GENOMIC DNA]</scope>
    <source>
        <strain evidence="13 14">CBS 141442</strain>
    </source>
</reference>
<keyword evidence="6 12" id="KW-1133">Transmembrane helix</keyword>
<keyword evidence="7 10" id="KW-0472">Membrane</keyword>
<feature type="transmembrane region" description="Helical" evidence="12">
    <location>
        <begin position="507"/>
        <end position="529"/>
    </location>
</feature>
<evidence type="ECO:0000256" key="6">
    <source>
        <dbReference type="ARBA" id="ARBA00022989"/>
    </source>
</evidence>
<evidence type="ECO:0000256" key="10">
    <source>
        <dbReference type="PIRNR" id="PIRNR000439"/>
    </source>
</evidence>
<dbReference type="PANTHER" id="PTHR10408">
    <property type="entry name" value="STEROL O-ACYLTRANSFERASE"/>
    <property type="match status" value="1"/>
</dbReference>
<dbReference type="GO" id="GO:0034737">
    <property type="term" value="F:ergosterol O-acyltransferase activity"/>
    <property type="evidence" value="ECO:0007669"/>
    <property type="project" value="TreeGrafter"/>
</dbReference>
<dbReference type="EMBL" id="LT635756">
    <property type="protein sequence ID" value="SGZ47211.1"/>
    <property type="molecule type" value="Genomic_DNA"/>
</dbReference>
<evidence type="ECO:0000256" key="2">
    <source>
        <dbReference type="ARBA" id="ARBA00009010"/>
    </source>
</evidence>
<feature type="transmembrane region" description="Helical" evidence="12">
    <location>
        <begin position="242"/>
        <end position="261"/>
    </location>
</feature>
<dbReference type="Proteomes" id="UP000182334">
    <property type="component" value="Chromosome I"/>
</dbReference>
<dbReference type="PIRSF" id="PIRSF000439">
    <property type="entry name" value="Oat_ACAT_DAG_ARE"/>
    <property type="match status" value="1"/>
</dbReference>
<gene>
    <name evidence="13" type="ORF">SAMEA4029010_CIC11G00000001733</name>
</gene>
<feature type="transmembrane region" description="Helical" evidence="12">
    <location>
        <begin position="158"/>
        <end position="176"/>
    </location>
</feature>
<evidence type="ECO:0000256" key="9">
    <source>
        <dbReference type="ARBA" id="ARBA00023568"/>
    </source>
</evidence>
<comment type="function">
    <text evidence="9">Sterol O-acyltransferase that catalyzes the formation of stery esters.</text>
</comment>
<evidence type="ECO:0000256" key="1">
    <source>
        <dbReference type="ARBA" id="ARBA00004477"/>
    </source>
</evidence>
<sequence>MPNRSDTLSNLDRISHITDVHPRKPLADNDYEDQLETASEVSLDEELTKIKILTSVPSKLRSRPNGVVDNGLKQLDNLQLEKIFASILVKNNVREQRAKRAEGNFKSNFADITSKPVVHSIFDAPYFKNSEFYGFYILFWLGTGFLFLQDILHNYFEAGTTIFSGPVFAIFSTGLIKIAFTDLMMYLTIYFAYFIQYLCSQGWIQWYTSGWILQSVYEGFYTVFWILFVSNSVMKDQWIGRVFLVLHLFVLLMKMHSYAFYNGYLWSILRELQFSEKYLTRLQNREAELPDGYSVEYTRKLLLSSIAFSKFELLHQSGLLEQAKEKDVLEKDSYVLCGELVKFPGNVNIKNFFDYTMYPTTVYELVYPRTKKIRWMYFFEKLCALFGVIFLMLVVAEHSIYPLVQKCNDMRTKNLSSYDKAVFFLLTLFDMIPPFMMEYLFVFHLIWDTILNAVAEVSQFADRDFYGPWWSCTDWSEYSRLWNKPVHRFLLRHVYHSSISALNVSKLWATLLTFTISSIVHELVMYTIFGRLRGYLFYFQMGQIPLVLLSRSRFMRDKKVLGNVICWFGFVSGPAIICTLYLVY</sequence>
<organism evidence="13 14">
    <name type="scientific">Sungouiella intermedia</name>
    <dbReference type="NCBI Taxonomy" id="45354"/>
    <lineage>
        <taxon>Eukaryota</taxon>
        <taxon>Fungi</taxon>
        <taxon>Dikarya</taxon>
        <taxon>Ascomycota</taxon>
        <taxon>Saccharomycotina</taxon>
        <taxon>Pichiomycetes</taxon>
        <taxon>Metschnikowiaceae</taxon>
        <taxon>Sungouiella</taxon>
    </lineage>
</organism>
<comment type="subcellular location">
    <subcellularLocation>
        <location evidence="1 10">Endoplasmic reticulum membrane</location>
        <topology evidence="1 10">Multi-pass membrane protein</topology>
    </subcellularLocation>
</comment>
<feature type="active site" evidence="11">
    <location>
        <position position="521"/>
    </location>
</feature>
<dbReference type="GO" id="GO:0005789">
    <property type="term" value="C:endoplasmic reticulum membrane"/>
    <property type="evidence" value="ECO:0007669"/>
    <property type="project" value="UniProtKB-SubCell"/>
</dbReference>
<proteinExistence type="inferred from homology"/>
<evidence type="ECO:0000256" key="5">
    <source>
        <dbReference type="ARBA" id="ARBA00022824"/>
    </source>
</evidence>
<evidence type="ECO:0000256" key="12">
    <source>
        <dbReference type="SAM" id="Phobius"/>
    </source>
</evidence>
<evidence type="ECO:0000256" key="7">
    <source>
        <dbReference type="ARBA" id="ARBA00023136"/>
    </source>
</evidence>
<keyword evidence="4 12" id="KW-0812">Transmembrane</keyword>
<keyword evidence="3 10" id="KW-0808">Transferase</keyword>
<keyword evidence="8 10" id="KW-0012">Acyltransferase</keyword>
<feature type="transmembrane region" description="Helical" evidence="12">
    <location>
        <begin position="375"/>
        <end position="401"/>
    </location>
</feature>
<dbReference type="InterPro" id="IPR014371">
    <property type="entry name" value="Oat_ACAT_DAG_ARE"/>
</dbReference>
<evidence type="ECO:0000256" key="11">
    <source>
        <dbReference type="PIRSR" id="PIRSR000439-1"/>
    </source>
</evidence>
<dbReference type="PANTHER" id="PTHR10408:SF23">
    <property type="entry name" value="STEROL O-ACYLTRANSFERASE 1-RELATED"/>
    <property type="match status" value="1"/>
</dbReference>
<dbReference type="GO" id="GO:0008204">
    <property type="term" value="P:ergosterol metabolic process"/>
    <property type="evidence" value="ECO:0007669"/>
    <property type="project" value="TreeGrafter"/>
</dbReference>
<dbReference type="AlphaFoldDB" id="A0A1L0B9Y3"/>
<name>A0A1L0B9Y3_9ASCO</name>